<reference evidence="1 2" key="1">
    <citation type="submission" date="2019-03" db="EMBL/GenBank/DDBJ databases">
        <title>Genomic Encyclopedia of Archaeal and Bacterial Type Strains, Phase II (KMG-II): from individual species to whole genera.</title>
        <authorList>
            <person name="Goeker M."/>
        </authorList>
    </citation>
    <scope>NUCLEOTIDE SEQUENCE [LARGE SCALE GENOMIC DNA]</scope>
    <source>
        <strain evidence="1 2">RL-C</strain>
    </source>
</reference>
<gene>
    <name evidence="1" type="ORF">CLV25_101140</name>
</gene>
<dbReference type="EMBL" id="SLWB01000001">
    <property type="protein sequence ID" value="TCN72922.1"/>
    <property type="molecule type" value="Genomic_DNA"/>
</dbReference>
<sequence>MNERKYKGTAIQMLMATDLIMDNAIAMASTLTAARPKWTVSYLTDIKGNIASILEDSFGIKGTTSLKEVTSILVTKEIAAKAMLQQVKTQIGIDFRKDEAKRKEYISTLGFAKVKSIKDASQDATIEMLVTFRNNLTPAIEADLTAAGMNPATLESIKALATELYQANALQEQKKIGSKETTATLNAQLNDIYDEVITIAKIASTLLTDKADIEKFSYTRALKQMGYQESEKKPTAEKE</sequence>
<evidence type="ECO:0000313" key="1">
    <source>
        <dbReference type="EMBL" id="TCN72922.1"/>
    </source>
</evidence>
<dbReference type="RefSeq" id="WP_131837710.1">
    <property type="nucleotide sequence ID" value="NZ_SLWB01000001.1"/>
</dbReference>
<dbReference type="AlphaFoldDB" id="A0A4R2EV82"/>
<organism evidence="1 2">
    <name type="scientific">Acetobacteroides hydrogenigenes</name>
    <dbReference type="NCBI Taxonomy" id="979970"/>
    <lineage>
        <taxon>Bacteria</taxon>
        <taxon>Pseudomonadati</taxon>
        <taxon>Bacteroidota</taxon>
        <taxon>Bacteroidia</taxon>
        <taxon>Bacteroidales</taxon>
        <taxon>Rikenellaceae</taxon>
        <taxon>Acetobacteroides</taxon>
    </lineage>
</organism>
<evidence type="ECO:0000313" key="2">
    <source>
        <dbReference type="Proteomes" id="UP000294830"/>
    </source>
</evidence>
<proteinExistence type="predicted"/>
<dbReference type="OrthoDB" id="1360222at2"/>
<keyword evidence="2" id="KW-1185">Reference proteome</keyword>
<dbReference type="Proteomes" id="UP000294830">
    <property type="component" value="Unassembled WGS sequence"/>
</dbReference>
<name>A0A4R2EV82_9BACT</name>
<accession>A0A4R2EV82</accession>
<comment type="caution">
    <text evidence="1">The sequence shown here is derived from an EMBL/GenBank/DDBJ whole genome shotgun (WGS) entry which is preliminary data.</text>
</comment>
<protein>
    <submittedName>
        <fullName evidence="1">Uncharacterized protein</fullName>
    </submittedName>
</protein>